<feature type="transmembrane region" description="Helical" evidence="5">
    <location>
        <begin position="87"/>
        <end position="114"/>
    </location>
</feature>
<dbReference type="InterPro" id="IPR008952">
    <property type="entry name" value="Tetraspanin_EC2_sf"/>
</dbReference>
<dbReference type="EMBL" id="CAJOBH010077386">
    <property type="protein sequence ID" value="CAF4500973.1"/>
    <property type="molecule type" value="Genomic_DNA"/>
</dbReference>
<evidence type="ECO:0000313" key="7">
    <source>
        <dbReference type="EMBL" id="CAF4500973.1"/>
    </source>
</evidence>
<gene>
    <name evidence="7" type="ORF">BYL167_LOCUS36017</name>
    <name evidence="6" type="ORF">CJN711_LOCUS35518</name>
</gene>
<dbReference type="GO" id="GO:0016020">
    <property type="term" value="C:membrane"/>
    <property type="evidence" value="ECO:0007669"/>
    <property type="project" value="UniProtKB-SubCell"/>
</dbReference>
<dbReference type="Gene3D" id="1.10.1450.10">
    <property type="entry name" value="Tetraspanin"/>
    <property type="match status" value="1"/>
</dbReference>
<dbReference type="EMBL" id="CAJNOV010017211">
    <property type="protein sequence ID" value="CAF1603440.1"/>
    <property type="molecule type" value="Genomic_DNA"/>
</dbReference>
<proteinExistence type="predicted"/>
<dbReference type="Proteomes" id="UP000663855">
    <property type="component" value="Unassembled WGS sequence"/>
</dbReference>
<protein>
    <recommendedName>
        <fullName evidence="9">Tetraspanin</fullName>
    </recommendedName>
</protein>
<dbReference type="Proteomes" id="UP000681967">
    <property type="component" value="Unassembled WGS sequence"/>
</dbReference>
<dbReference type="SUPFAM" id="SSF48652">
    <property type="entry name" value="Tetraspanin"/>
    <property type="match status" value="1"/>
</dbReference>
<evidence type="ECO:0000256" key="3">
    <source>
        <dbReference type="ARBA" id="ARBA00022989"/>
    </source>
</evidence>
<name>A0A816AZ98_9BILA</name>
<comment type="caution">
    <text evidence="6">The sequence shown here is derived from an EMBL/GenBank/DDBJ whole genome shotgun (WGS) entry which is preliminary data.</text>
</comment>
<reference evidence="6" key="1">
    <citation type="submission" date="2021-02" db="EMBL/GenBank/DDBJ databases">
        <authorList>
            <person name="Nowell W R."/>
        </authorList>
    </citation>
    <scope>NUCLEOTIDE SEQUENCE</scope>
</reference>
<comment type="subcellular location">
    <subcellularLocation>
        <location evidence="1">Membrane</location>
        <topology evidence="1">Multi-pass membrane protein</topology>
    </subcellularLocation>
</comment>
<dbReference type="InterPro" id="IPR018499">
    <property type="entry name" value="Tetraspanin/Peripherin"/>
</dbReference>
<evidence type="ECO:0000256" key="5">
    <source>
        <dbReference type="SAM" id="Phobius"/>
    </source>
</evidence>
<keyword evidence="2 5" id="KW-0812">Transmembrane</keyword>
<feature type="transmembrane region" description="Helical" evidence="5">
    <location>
        <begin position="55"/>
        <end position="75"/>
    </location>
</feature>
<sequence>MARCINVACLFCTLCVFIGLTSVVQFGLGIYAAFIRNETFLINRLVKMDNYDSCLLYIILVFTGLGLISLVLSFLSIYSTVRRFKSLSLFVTVLWIFAAALNIVILIVSLFYYFATLPKLSTLLIPTLRQPSQSINDLQSKYNCCGINDKDDYINLRLDPLPSSCWRDSDINDYNGSNSTKQLIHIDGCFPLISRSVTIELLGLIGGTSFSVLLQILAITFVCCLYQRFKKFDNDPNFVINHLAGEKSMNDSYGCMKGSSKTIEETVEITQI</sequence>
<feature type="transmembrane region" description="Helical" evidence="5">
    <location>
        <begin position="201"/>
        <end position="226"/>
    </location>
</feature>
<organism evidence="6 8">
    <name type="scientific">Rotaria magnacalcarata</name>
    <dbReference type="NCBI Taxonomy" id="392030"/>
    <lineage>
        <taxon>Eukaryota</taxon>
        <taxon>Metazoa</taxon>
        <taxon>Spiralia</taxon>
        <taxon>Gnathifera</taxon>
        <taxon>Rotifera</taxon>
        <taxon>Eurotatoria</taxon>
        <taxon>Bdelloidea</taxon>
        <taxon>Philodinida</taxon>
        <taxon>Philodinidae</taxon>
        <taxon>Rotaria</taxon>
    </lineage>
</organism>
<keyword evidence="4 5" id="KW-0472">Membrane</keyword>
<feature type="transmembrane region" description="Helical" evidence="5">
    <location>
        <begin position="7"/>
        <end position="35"/>
    </location>
</feature>
<keyword evidence="3 5" id="KW-1133">Transmembrane helix</keyword>
<evidence type="ECO:0000256" key="2">
    <source>
        <dbReference type="ARBA" id="ARBA00022692"/>
    </source>
</evidence>
<accession>A0A816AZ98</accession>
<evidence type="ECO:0000256" key="4">
    <source>
        <dbReference type="ARBA" id="ARBA00023136"/>
    </source>
</evidence>
<evidence type="ECO:0000313" key="8">
    <source>
        <dbReference type="Proteomes" id="UP000663855"/>
    </source>
</evidence>
<evidence type="ECO:0008006" key="9">
    <source>
        <dbReference type="Google" id="ProtNLM"/>
    </source>
</evidence>
<dbReference type="Pfam" id="PF00335">
    <property type="entry name" value="Tetraspanin"/>
    <property type="match status" value="1"/>
</dbReference>
<evidence type="ECO:0000313" key="6">
    <source>
        <dbReference type="EMBL" id="CAF1603440.1"/>
    </source>
</evidence>
<evidence type="ECO:0000256" key="1">
    <source>
        <dbReference type="ARBA" id="ARBA00004141"/>
    </source>
</evidence>
<dbReference type="AlphaFoldDB" id="A0A816AZ98"/>